<gene>
    <name evidence="4" type="ORF">J2X07_000570</name>
</gene>
<accession>A0ABU1TWK9</accession>
<reference evidence="4 5" key="1">
    <citation type="submission" date="2023-07" db="EMBL/GenBank/DDBJ databases">
        <title>Sorghum-associated microbial communities from plants grown in Nebraska, USA.</title>
        <authorList>
            <person name="Schachtman D."/>
        </authorList>
    </citation>
    <scope>NUCLEOTIDE SEQUENCE [LARGE SCALE GENOMIC DNA]</scope>
    <source>
        <strain evidence="4 5">BE211</strain>
    </source>
</reference>
<dbReference type="CDD" id="cd05374">
    <property type="entry name" value="17beta-HSD-like_SDR_c"/>
    <property type="match status" value="1"/>
</dbReference>
<evidence type="ECO:0000313" key="5">
    <source>
        <dbReference type="Proteomes" id="UP001258181"/>
    </source>
</evidence>
<proteinExistence type="inferred from homology"/>
<keyword evidence="5" id="KW-1185">Reference proteome</keyword>
<keyword evidence="2" id="KW-0560">Oxidoreductase</keyword>
<dbReference type="Gene3D" id="3.40.50.720">
    <property type="entry name" value="NAD(P)-binding Rossmann-like Domain"/>
    <property type="match status" value="1"/>
</dbReference>
<dbReference type="RefSeq" id="WP_310256204.1">
    <property type="nucleotide sequence ID" value="NZ_JAVDWA010000001.1"/>
</dbReference>
<dbReference type="SUPFAM" id="SSF51735">
    <property type="entry name" value="NAD(P)-binding Rossmann-fold domains"/>
    <property type="match status" value="1"/>
</dbReference>
<evidence type="ECO:0000313" key="4">
    <source>
        <dbReference type="EMBL" id="MDR7071595.1"/>
    </source>
</evidence>
<dbReference type="EMBL" id="JAVDWA010000001">
    <property type="protein sequence ID" value="MDR7071595.1"/>
    <property type="molecule type" value="Genomic_DNA"/>
</dbReference>
<organism evidence="4 5">
    <name type="scientific">Fictibacillus barbaricus</name>
    <dbReference type="NCBI Taxonomy" id="182136"/>
    <lineage>
        <taxon>Bacteria</taxon>
        <taxon>Bacillati</taxon>
        <taxon>Bacillota</taxon>
        <taxon>Bacilli</taxon>
        <taxon>Bacillales</taxon>
        <taxon>Fictibacillaceae</taxon>
        <taxon>Fictibacillus</taxon>
    </lineage>
</organism>
<comment type="similarity">
    <text evidence="1 3">Belongs to the short-chain dehydrogenases/reductases (SDR) family.</text>
</comment>
<evidence type="ECO:0000256" key="1">
    <source>
        <dbReference type="ARBA" id="ARBA00006484"/>
    </source>
</evidence>
<sequence length="279" mass="30830">MNKKIAIVTGCSSGFGMLTAVELAKKGFEVISTLRNMNKSESLLTLADEQNVADSIRLQPLDVTSSDSINEFKKFLLRLDHVDVLVNNAGFAAGGFCEELSVDDYRAQFETNVFGLIAVTQAVLPVMRKKQCGRIINISSISGRFGFPGMSPYTASKHALEGFSESLRLEVKPSGIDVVLVEPGSYQTNIWSTLDNITLNPESPYHSYMEAILNNIGNVKVVHGNPLDVAELVTRIATMKKTPKLRYPIGNGVKMNIFMKTILPWKVLENMIMKKLLKK</sequence>
<dbReference type="InterPro" id="IPR051911">
    <property type="entry name" value="SDR_oxidoreductase"/>
</dbReference>
<dbReference type="InterPro" id="IPR036291">
    <property type="entry name" value="NAD(P)-bd_dom_sf"/>
</dbReference>
<dbReference type="InterPro" id="IPR002347">
    <property type="entry name" value="SDR_fam"/>
</dbReference>
<dbReference type="PANTHER" id="PTHR43976">
    <property type="entry name" value="SHORT CHAIN DEHYDROGENASE"/>
    <property type="match status" value="1"/>
</dbReference>
<dbReference type="PANTHER" id="PTHR43976:SF16">
    <property type="entry name" value="SHORT-CHAIN DEHYDROGENASE_REDUCTASE FAMILY PROTEIN"/>
    <property type="match status" value="1"/>
</dbReference>
<evidence type="ECO:0000256" key="2">
    <source>
        <dbReference type="ARBA" id="ARBA00023002"/>
    </source>
</evidence>
<comment type="caution">
    <text evidence="4">The sequence shown here is derived from an EMBL/GenBank/DDBJ whole genome shotgun (WGS) entry which is preliminary data.</text>
</comment>
<dbReference type="Pfam" id="PF00106">
    <property type="entry name" value="adh_short"/>
    <property type="match status" value="1"/>
</dbReference>
<dbReference type="PRINTS" id="PR00080">
    <property type="entry name" value="SDRFAMILY"/>
</dbReference>
<evidence type="ECO:0000256" key="3">
    <source>
        <dbReference type="RuleBase" id="RU000363"/>
    </source>
</evidence>
<dbReference type="InterPro" id="IPR020904">
    <property type="entry name" value="Sc_DH/Rdtase_CS"/>
</dbReference>
<dbReference type="PRINTS" id="PR00081">
    <property type="entry name" value="GDHRDH"/>
</dbReference>
<name>A0ABU1TWK9_9BACL</name>
<dbReference type="PROSITE" id="PS00061">
    <property type="entry name" value="ADH_SHORT"/>
    <property type="match status" value="1"/>
</dbReference>
<dbReference type="Proteomes" id="UP001258181">
    <property type="component" value="Unassembled WGS sequence"/>
</dbReference>
<dbReference type="NCBIfam" id="NF005372">
    <property type="entry name" value="PRK06914.1"/>
    <property type="match status" value="1"/>
</dbReference>
<protein>
    <submittedName>
        <fullName evidence="4">NAD(P)-dependent dehydrogenase (Short-subunit alcohol dehydrogenase family)</fullName>
    </submittedName>
</protein>